<sequence length="368" mass="41715">MTEGLNAEEIIQNTSIRLTERDDRSLQTWFLHMILRLAGNHVGRPGKTYPVGSAQLKPPSSTRKMCNVNQRRVEDVWMYDLTLKYERSKVKKKEKGKTVHRIYYWAGGGWQSPPGTSHWRFLTALLNELPQATITLISYPLAPNSPAPTAFPHLLRLYNAIMKESAEKGEIVTLGGDSSGGEIVLCIPLEALRQNIYAPKPHSIMAICPSVDLSRENPAIKEIQKHDPILKVRFINETASRWAGSWDRKDPRISPIYSEQLSLFQRANIKVDGITAGYDLLGPDGILMRNKLAKNKVEGEWLHWEKMMHCWPLVKTYGISPESEEAFQWMVNVLRRRVEEQISDVATAGEGNARKDKAKDDFGQGENV</sequence>
<dbReference type="SUPFAM" id="SSF53474">
    <property type="entry name" value="alpha/beta-Hydrolases"/>
    <property type="match status" value="1"/>
</dbReference>
<dbReference type="InterPro" id="IPR013094">
    <property type="entry name" value="AB_hydrolase_3"/>
</dbReference>
<dbReference type="PANTHER" id="PTHR48081:SF8">
    <property type="entry name" value="ALPHA_BETA HYDROLASE FOLD-3 DOMAIN-CONTAINING PROTEIN-RELATED"/>
    <property type="match status" value="1"/>
</dbReference>
<dbReference type="OrthoDB" id="2152029at2759"/>
<dbReference type="Pfam" id="PF07859">
    <property type="entry name" value="Abhydrolase_3"/>
    <property type="match status" value="1"/>
</dbReference>
<dbReference type="GeneID" id="27310249"/>
<dbReference type="Proteomes" id="UP000053259">
    <property type="component" value="Unassembled WGS sequence"/>
</dbReference>
<keyword evidence="5" id="KW-1185">Reference proteome</keyword>
<name>A0A0D1XXE2_9PEZI</name>
<dbReference type="Gene3D" id="3.40.50.1820">
    <property type="entry name" value="alpha/beta hydrolase"/>
    <property type="match status" value="1"/>
</dbReference>
<protein>
    <recommendedName>
        <fullName evidence="3">Alpha/beta hydrolase fold-3 domain-containing protein</fullName>
    </recommendedName>
</protein>
<accession>A0A0D1XXE2</accession>
<dbReference type="InterPro" id="IPR050300">
    <property type="entry name" value="GDXG_lipolytic_enzyme"/>
</dbReference>
<dbReference type="AlphaFoldDB" id="A0A0D1XXE2"/>
<feature type="compositionally biased region" description="Basic and acidic residues" evidence="2">
    <location>
        <begin position="352"/>
        <end position="362"/>
    </location>
</feature>
<dbReference type="STRING" id="253628.A0A0D1XXE2"/>
<evidence type="ECO:0000313" key="5">
    <source>
        <dbReference type="Proteomes" id="UP000053259"/>
    </source>
</evidence>
<dbReference type="PANTHER" id="PTHR48081">
    <property type="entry name" value="AB HYDROLASE SUPERFAMILY PROTEIN C4A8.06C"/>
    <property type="match status" value="1"/>
</dbReference>
<dbReference type="VEuPathDB" id="FungiDB:PV09_02276"/>
<dbReference type="EMBL" id="KN847533">
    <property type="protein sequence ID" value="KIW07436.1"/>
    <property type="molecule type" value="Genomic_DNA"/>
</dbReference>
<evidence type="ECO:0000256" key="2">
    <source>
        <dbReference type="SAM" id="MobiDB-lite"/>
    </source>
</evidence>
<organism evidence="4 5">
    <name type="scientific">Verruconis gallopava</name>
    <dbReference type="NCBI Taxonomy" id="253628"/>
    <lineage>
        <taxon>Eukaryota</taxon>
        <taxon>Fungi</taxon>
        <taxon>Dikarya</taxon>
        <taxon>Ascomycota</taxon>
        <taxon>Pezizomycotina</taxon>
        <taxon>Dothideomycetes</taxon>
        <taxon>Pleosporomycetidae</taxon>
        <taxon>Venturiales</taxon>
        <taxon>Sympoventuriaceae</taxon>
        <taxon>Verruconis</taxon>
    </lineage>
</organism>
<feature type="region of interest" description="Disordered" evidence="2">
    <location>
        <begin position="345"/>
        <end position="368"/>
    </location>
</feature>
<evidence type="ECO:0000259" key="3">
    <source>
        <dbReference type="Pfam" id="PF07859"/>
    </source>
</evidence>
<evidence type="ECO:0000256" key="1">
    <source>
        <dbReference type="ARBA" id="ARBA00022801"/>
    </source>
</evidence>
<dbReference type="HOGENOM" id="CLU_012494_13_4_1"/>
<feature type="domain" description="Alpha/beta hydrolase fold-3" evidence="3">
    <location>
        <begin position="104"/>
        <end position="311"/>
    </location>
</feature>
<reference evidence="4 5" key="1">
    <citation type="submission" date="2015-01" db="EMBL/GenBank/DDBJ databases">
        <title>The Genome Sequence of Ochroconis gallopava CBS43764.</title>
        <authorList>
            <consortium name="The Broad Institute Genomics Platform"/>
            <person name="Cuomo C."/>
            <person name="de Hoog S."/>
            <person name="Gorbushina A."/>
            <person name="Stielow B."/>
            <person name="Teixiera M."/>
            <person name="Abouelleil A."/>
            <person name="Chapman S.B."/>
            <person name="Priest M."/>
            <person name="Young S.K."/>
            <person name="Wortman J."/>
            <person name="Nusbaum C."/>
            <person name="Birren B."/>
        </authorList>
    </citation>
    <scope>NUCLEOTIDE SEQUENCE [LARGE SCALE GENOMIC DNA]</scope>
    <source>
        <strain evidence="4 5">CBS 43764</strain>
    </source>
</reference>
<gene>
    <name evidence="4" type="ORF">PV09_02276</name>
</gene>
<dbReference type="GO" id="GO:0016787">
    <property type="term" value="F:hydrolase activity"/>
    <property type="evidence" value="ECO:0007669"/>
    <property type="project" value="UniProtKB-KW"/>
</dbReference>
<dbReference type="InParanoid" id="A0A0D1XXE2"/>
<keyword evidence="1" id="KW-0378">Hydrolase</keyword>
<evidence type="ECO:0000313" key="4">
    <source>
        <dbReference type="EMBL" id="KIW07436.1"/>
    </source>
</evidence>
<proteinExistence type="predicted"/>
<dbReference type="InterPro" id="IPR029058">
    <property type="entry name" value="AB_hydrolase_fold"/>
</dbReference>
<dbReference type="RefSeq" id="XP_016217305.1">
    <property type="nucleotide sequence ID" value="XM_016355289.1"/>
</dbReference>